<sequence>MLLALAREEVNTRKEQLGYRWYTFSYVSYDPEFLISAFPVRIEQPNVRPDRSDMVIGVTGSNFNVHTHNPIRGRAHIRSRISVRMSSD</sequence>
<proteinExistence type="predicted"/>
<evidence type="ECO:0000313" key="2">
    <source>
        <dbReference type="Proteomes" id="UP000707071"/>
    </source>
</evidence>
<organism evidence="1 2">
    <name type="scientific">Claviceps aff. purpurea</name>
    <dbReference type="NCBI Taxonomy" id="1967640"/>
    <lineage>
        <taxon>Eukaryota</taxon>
        <taxon>Fungi</taxon>
        <taxon>Dikarya</taxon>
        <taxon>Ascomycota</taxon>
        <taxon>Pezizomycotina</taxon>
        <taxon>Sordariomycetes</taxon>
        <taxon>Hypocreomycetidae</taxon>
        <taxon>Hypocreales</taxon>
        <taxon>Clavicipitaceae</taxon>
        <taxon>Claviceps</taxon>
    </lineage>
</organism>
<accession>A0A9P7QPC8</accession>
<dbReference type="Proteomes" id="UP000707071">
    <property type="component" value="Unassembled WGS sequence"/>
</dbReference>
<reference evidence="1 2" key="1">
    <citation type="journal article" date="2020" name="bioRxiv">
        <title>Whole genome comparisons of ergot fungi reveals the divergence and evolution of species within the genus Claviceps are the result of varying mechanisms driving genome evolution and host range expansion.</title>
        <authorList>
            <person name="Wyka S.A."/>
            <person name="Mondo S.J."/>
            <person name="Liu M."/>
            <person name="Dettman J."/>
            <person name="Nalam V."/>
            <person name="Broders K.D."/>
        </authorList>
    </citation>
    <scope>NUCLEOTIDE SEQUENCE [LARGE SCALE GENOMIC DNA]</scope>
    <source>
        <strain evidence="1 2">Clav52</strain>
    </source>
</reference>
<evidence type="ECO:0000313" key="1">
    <source>
        <dbReference type="EMBL" id="KAG6302068.1"/>
    </source>
</evidence>
<gene>
    <name evidence="1" type="ORF">E4U09_003913</name>
</gene>
<keyword evidence="2" id="KW-1185">Reference proteome</keyword>
<protein>
    <submittedName>
        <fullName evidence="1">Uncharacterized protein</fullName>
    </submittedName>
</protein>
<dbReference type="EMBL" id="SRRH01000031">
    <property type="protein sequence ID" value="KAG6302068.1"/>
    <property type="molecule type" value="Genomic_DNA"/>
</dbReference>
<comment type="caution">
    <text evidence="1">The sequence shown here is derived from an EMBL/GenBank/DDBJ whole genome shotgun (WGS) entry which is preliminary data.</text>
</comment>
<dbReference type="AlphaFoldDB" id="A0A9P7QPC8"/>
<name>A0A9P7QPC8_9HYPO</name>